<protein>
    <submittedName>
        <fullName evidence="1">Uncharacterized protein</fullName>
    </submittedName>
</protein>
<reference evidence="2" key="1">
    <citation type="journal article" date="2023" name="Nat. Plants">
        <title>Single-cell RNA sequencing provides a high-resolution roadmap for understanding the multicellular compartmentation of specialized metabolism.</title>
        <authorList>
            <person name="Sun S."/>
            <person name="Shen X."/>
            <person name="Li Y."/>
            <person name="Li Y."/>
            <person name="Wang S."/>
            <person name="Li R."/>
            <person name="Zhang H."/>
            <person name="Shen G."/>
            <person name="Guo B."/>
            <person name="Wei J."/>
            <person name="Xu J."/>
            <person name="St-Pierre B."/>
            <person name="Chen S."/>
            <person name="Sun C."/>
        </authorList>
    </citation>
    <scope>NUCLEOTIDE SEQUENCE [LARGE SCALE GENOMIC DNA]</scope>
</reference>
<accession>A0ACC0AZC4</accession>
<comment type="caution">
    <text evidence="1">The sequence shown here is derived from an EMBL/GenBank/DDBJ whole genome shotgun (WGS) entry which is preliminary data.</text>
</comment>
<organism evidence="1 2">
    <name type="scientific">Catharanthus roseus</name>
    <name type="common">Madagascar periwinkle</name>
    <name type="synonym">Vinca rosea</name>
    <dbReference type="NCBI Taxonomy" id="4058"/>
    <lineage>
        <taxon>Eukaryota</taxon>
        <taxon>Viridiplantae</taxon>
        <taxon>Streptophyta</taxon>
        <taxon>Embryophyta</taxon>
        <taxon>Tracheophyta</taxon>
        <taxon>Spermatophyta</taxon>
        <taxon>Magnoliopsida</taxon>
        <taxon>eudicotyledons</taxon>
        <taxon>Gunneridae</taxon>
        <taxon>Pentapetalae</taxon>
        <taxon>asterids</taxon>
        <taxon>lamiids</taxon>
        <taxon>Gentianales</taxon>
        <taxon>Apocynaceae</taxon>
        <taxon>Rauvolfioideae</taxon>
        <taxon>Vinceae</taxon>
        <taxon>Catharanthinae</taxon>
        <taxon>Catharanthus</taxon>
    </lineage>
</organism>
<name>A0ACC0AZC4_CATRO</name>
<evidence type="ECO:0000313" key="2">
    <source>
        <dbReference type="Proteomes" id="UP001060085"/>
    </source>
</evidence>
<dbReference type="Proteomes" id="UP001060085">
    <property type="component" value="Linkage Group LG04"/>
</dbReference>
<dbReference type="EMBL" id="CM044704">
    <property type="protein sequence ID" value="KAI5665961.1"/>
    <property type="molecule type" value="Genomic_DNA"/>
</dbReference>
<sequence length="486" mass="56021">MDPSRNIQKNHNFSAAKHFCNFILILGFILYLIYILLPNHPCCYSFTIFTHLRPKLLSHNNNNSNYHSSSTNITHLVFGIASSTRTWRIKKSYTESWWQPNITRGYVFLDKISGNLLPWPNSSPPFIISKDTNSKYKNYDKHPIPQTIRMTRMILELFEAENEDVRWYILSDDDTVFFVNNLVEVLEKYDHNKYFYIGMNSETFSANIFHSFDMGFGGGGFVLSYPLARALVSNLDLCIKRYPTLYGSDHMVQSCVADLGVSLTPEKGFHQIDLHNDISGFLSAHPQSPVVSLHHFEAFDPIFPSMNRNEAIKHLMKAAKADESRLLQQTICYHKPKNWSFSISWGYSTQIYESIYPPSFLQKPLQTFIPWNKLARPFYIIDTRLMPSNKNPCQLPHFFYLDSLEEIDGGIISASYIRRNPRRLPACSSSGSYFAGNITRILVISPVKKHIDPVGSRRDCCDIKYEAGLNVTEIKIRTCFEDEIIP</sequence>
<keyword evidence="2" id="KW-1185">Reference proteome</keyword>
<proteinExistence type="predicted"/>
<gene>
    <name evidence="1" type="ORF">M9H77_15814</name>
</gene>
<evidence type="ECO:0000313" key="1">
    <source>
        <dbReference type="EMBL" id="KAI5665961.1"/>
    </source>
</evidence>